<dbReference type="SUPFAM" id="SSF53335">
    <property type="entry name" value="S-adenosyl-L-methionine-dependent methyltransferases"/>
    <property type="match status" value="1"/>
</dbReference>
<comment type="caution">
    <text evidence="1">The sequence shown here is derived from an EMBL/GenBank/DDBJ whole genome shotgun (WGS) entry which is preliminary data.</text>
</comment>
<dbReference type="AlphaFoldDB" id="A0A9W8ZPK5"/>
<dbReference type="EMBL" id="JAPEVA010000004">
    <property type="protein sequence ID" value="KAJ4411838.1"/>
    <property type="molecule type" value="Genomic_DNA"/>
</dbReference>
<organism evidence="1 2">
    <name type="scientific">Didymella pomorum</name>
    <dbReference type="NCBI Taxonomy" id="749634"/>
    <lineage>
        <taxon>Eukaryota</taxon>
        <taxon>Fungi</taxon>
        <taxon>Dikarya</taxon>
        <taxon>Ascomycota</taxon>
        <taxon>Pezizomycotina</taxon>
        <taxon>Dothideomycetes</taxon>
        <taxon>Pleosporomycetidae</taxon>
        <taxon>Pleosporales</taxon>
        <taxon>Pleosporineae</taxon>
        <taxon>Didymellaceae</taxon>
        <taxon>Didymella</taxon>
    </lineage>
</organism>
<protein>
    <recommendedName>
        <fullName evidence="3">Methyltransferase</fullName>
    </recommendedName>
</protein>
<evidence type="ECO:0000313" key="2">
    <source>
        <dbReference type="Proteomes" id="UP001140510"/>
    </source>
</evidence>
<dbReference type="Proteomes" id="UP001140510">
    <property type="component" value="Unassembled WGS sequence"/>
</dbReference>
<evidence type="ECO:0000313" key="1">
    <source>
        <dbReference type="EMBL" id="KAJ4411838.1"/>
    </source>
</evidence>
<dbReference type="InterPro" id="IPR029063">
    <property type="entry name" value="SAM-dependent_MTases_sf"/>
</dbReference>
<proteinExistence type="predicted"/>
<keyword evidence="2" id="KW-1185">Reference proteome</keyword>
<dbReference type="OrthoDB" id="10017101at2759"/>
<evidence type="ECO:0008006" key="3">
    <source>
        <dbReference type="Google" id="ProtNLM"/>
    </source>
</evidence>
<reference evidence="1" key="1">
    <citation type="submission" date="2022-10" db="EMBL/GenBank/DDBJ databases">
        <title>Tapping the CABI collections for fungal endophytes: first genome assemblies for Collariella, Neodidymelliopsis, Ascochyta clinopodiicola, Didymella pomorum, Didymosphaeria variabile, Neocosmospora piperis and Neocucurbitaria cava.</title>
        <authorList>
            <person name="Hill R."/>
        </authorList>
    </citation>
    <scope>NUCLEOTIDE SEQUENCE</scope>
    <source>
        <strain evidence="1">IMI 355091</strain>
    </source>
</reference>
<name>A0A9W8ZPK5_9PLEO</name>
<gene>
    <name evidence="1" type="ORF">N0V91_000974</name>
</gene>
<sequence length="159" mass="17941">MELAATATGNCLTKGSFDYVFSRFLMGGMTDWKKYIDLCISLAGPGAHSSVDEYAQAWIEMQEPDMAPFSLPPSGDTYDVYPKTPSVGDLKAEARSSTHEDSESWRVVWHNMMRSRGLEPRIGTLLGRYLEDAGLEDVQIERDAWLRSMKLSYEMMLRA</sequence>
<accession>A0A9W8ZPK5</accession>